<dbReference type="Gene3D" id="1.10.4010.10">
    <property type="entry name" value="Type II deoxyuridine triphosphatase"/>
    <property type="match status" value="1"/>
</dbReference>
<dbReference type="SUPFAM" id="SSF101386">
    <property type="entry name" value="all-alpha NTP pyrophosphatases"/>
    <property type="match status" value="1"/>
</dbReference>
<dbReference type="Pfam" id="PF08761">
    <property type="entry name" value="dUTPase_2"/>
    <property type="match status" value="1"/>
</dbReference>
<dbReference type="EMBL" id="VBRW01000001">
    <property type="protein sequence ID" value="MCI8283139.1"/>
    <property type="molecule type" value="Genomic_DNA"/>
</dbReference>
<gene>
    <name evidence="1" type="ORF">FEF30_00870</name>
</gene>
<dbReference type="PIRSF" id="PIRSF030140">
    <property type="entry name" value="UCP030140"/>
    <property type="match status" value="1"/>
</dbReference>
<reference evidence="1 2" key="1">
    <citation type="submission" date="2019-05" db="EMBL/GenBank/DDBJ databases">
        <title>Genome sequencing and assembly of Mycoplasma hyopneumoniae strains UFV01 and UFV02.</title>
        <authorList>
            <person name="De Souza L.F."/>
            <person name="Gonzaga N.F."/>
            <person name="Santos M.R."/>
            <person name="Deeney A.S."/>
            <person name="Vidigal P.M.P."/>
            <person name="Moreira M.A.S."/>
            <person name="Fietto J.R.L."/>
            <person name="Bressan G.C."/>
            <person name="Rycroft A.N."/>
            <person name="Silva Junior A."/>
        </authorList>
    </citation>
    <scope>NUCLEOTIDE SEQUENCE [LARGE SCALE GENOMIC DNA]</scope>
    <source>
        <strain evidence="1 2">UFV01</strain>
    </source>
</reference>
<dbReference type="CDD" id="cd11527">
    <property type="entry name" value="NTP-PPase_dUTPase"/>
    <property type="match status" value="1"/>
</dbReference>
<comment type="caution">
    <text evidence="1">The sequence shown here is derived from an EMBL/GenBank/DDBJ whole genome shotgun (WGS) entry which is preliminary data.</text>
</comment>
<dbReference type="Proteomes" id="UP001203104">
    <property type="component" value="Unassembled WGS sequence"/>
</dbReference>
<evidence type="ECO:0000313" key="2">
    <source>
        <dbReference type="Proteomes" id="UP001203104"/>
    </source>
</evidence>
<organism evidence="1 2">
    <name type="scientific">Mesomycoplasma hyopneumoniae</name>
    <name type="common">Mycoplasma hyopneumoniae</name>
    <dbReference type="NCBI Taxonomy" id="2099"/>
    <lineage>
        <taxon>Bacteria</taxon>
        <taxon>Bacillati</taxon>
        <taxon>Mycoplasmatota</taxon>
        <taxon>Mycoplasmoidales</taxon>
        <taxon>Metamycoplasmataceae</taxon>
        <taxon>Mesomycoplasma</taxon>
    </lineage>
</organism>
<accession>A0ABD4SWL0</accession>
<evidence type="ECO:0000313" key="1">
    <source>
        <dbReference type="EMBL" id="MCI8283139.1"/>
    </source>
</evidence>
<sequence>MTKKLAKNKKYAIICIYYRLFQNFFLMTLDLKLIFEKQKILDNLFAEYSSHNDLESGIDSKWEDKVIIAAIVEIAEFANEIESFKYWKVNKKSNYEKTIEEFVDAIHFLVSACIHFKTKQIFETKFVQNKDINNQFKRVFILASQFLLEKNQKILIELFEFFLGFIEILNWNIDQVTQAYLEKYAKNLERIKNQY</sequence>
<dbReference type="InterPro" id="IPR016947">
    <property type="entry name" value="UCP030140"/>
</dbReference>
<evidence type="ECO:0008006" key="3">
    <source>
        <dbReference type="Google" id="ProtNLM"/>
    </source>
</evidence>
<dbReference type="InterPro" id="IPR014871">
    <property type="entry name" value="dUTPase/dCTP_pyrophosphatase"/>
</dbReference>
<protein>
    <recommendedName>
        <fullName evidence="3">dUTP diphosphatase</fullName>
    </recommendedName>
</protein>
<proteinExistence type="predicted"/>
<dbReference type="AlphaFoldDB" id="A0ABD4SWL0"/>
<dbReference type="RefSeq" id="WP_011290004.1">
    <property type="nucleotide sequence ID" value="NZ_CP058578.1"/>
</dbReference>
<name>A0ABD4SWL0_MESHO</name>